<evidence type="ECO:0000256" key="7">
    <source>
        <dbReference type="SAM" id="MobiDB-lite"/>
    </source>
</evidence>
<evidence type="ECO:0000259" key="9">
    <source>
        <dbReference type="PROSITE" id="PS51294"/>
    </source>
</evidence>
<dbReference type="InterPro" id="IPR001005">
    <property type="entry name" value="SANT/Myb"/>
</dbReference>
<feature type="domain" description="Myb-like" evidence="8">
    <location>
        <begin position="8"/>
        <end position="53"/>
    </location>
</feature>
<evidence type="ECO:0000256" key="5">
    <source>
        <dbReference type="ARBA" id="ARBA00023163"/>
    </source>
</evidence>
<dbReference type="GO" id="GO:0003677">
    <property type="term" value="F:DNA binding"/>
    <property type="evidence" value="ECO:0007669"/>
    <property type="project" value="UniProtKB-KW"/>
</dbReference>
<gene>
    <name evidence="10" type="ORF">BUALT_Bualt03G0002200</name>
</gene>
<evidence type="ECO:0000313" key="10">
    <source>
        <dbReference type="EMBL" id="KAG8385060.1"/>
    </source>
</evidence>
<accession>A0AAV6Y0S0</accession>
<feature type="domain" description="Myb-like" evidence="8">
    <location>
        <begin position="54"/>
        <end position="104"/>
    </location>
</feature>
<sequence length="363" mass="41013">MGHQCCSKQKVKRGLWSPEEDDKLIRHITAHGHGCWRLQRCGKSCRLRWINYLRPDLKRGSFSEEEERTIIDVHRILGNRWAQIAKHLPGRTDNEVKNFWNSCLKKKLITQGLDPNTHNLLSSSTTHQPSRLTSSLSLSKNNNNNNNNDDDTCNPTFTVDTSSTSAVFLALQKTLLNNVQYFSTNTVNINNPQYPNLDFKAHTFNDHQNPSTVILTNYNNDHHKTTTTAPLDFARTTCSTETTTTTPVQLSSSSAFTILNDNYLSNWGSSAINIELPFDPQQPSQHQQICQGQVYKLVNHDHLLNISSSSADQQVAGNPTFDDVATSTNFDFDEFVNSHELMPPTPYSCSTLNSIDDQLAWQC</sequence>
<dbReference type="InterPro" id="IPR009057">
    <property type="entry name" value="Homeodomain-like_sf"/>
</dbReference>
<feature type="domain" description="HTH myb-type" evidence="9">
    <location>
        <begin position="54"/>
        <end position="108"/>
    </location>
</feature>
<comment type="subcellular location">
    <subcellularLocation>
        <location evidence="1">Nucleus</location>
    </subcellularLocation>
</comment>
<dbReference type="PROSITE" id="PS51294">
    <property type="entry name" value="HTH_MYB"/>
    <property type="match status" value="2"/>
</dbReference>
<dbReference type="AlphaFoldDB" id="A0AAV6Y0S0"/>
<dbReference type="EMBL" id="WHWC01000003">
    <property type="protein sequence ID" value="KAG8385060.1"/>
    <property type="molecule type" value="Genomic_DNA"/>
</dbReference>
<evidence type="ECO:0000259" key="8">
    <source>
        <dbReference type="PROSITE" id="PS50090"/>
    </source>
</evidence>
<evidence type="ECO:0000256" key="6">
    <source>
        <dbReference type="ARBA" id="ARBA00023242"/>
    </source>
</evidence>
<keyword evidence="6" id="KW-0539">Nucleus</keyword>
<feature type="compositionally biased region" description="Polar residues" evidence="7">
    <location>
        <begin position="119"/>
        <end position="140"/>
    </location>
</feature>
<keyword evidence="2" id="KW-0677">Repeat</keyword>
<name>A0AAV6Y0S0_9LAMI</name>
<keyword evidence="5" id="KW-0804">Transcription</keyword>
<dbReference type="PANTHER" id="PTHR47997">
    <property type="entry name" value="MYB DOMAIN PROTEIN 55"/>
    <property type="match status" value="1"/>
</dbReference>
<evidence type="ECO:0000313" key="11">
    <source>
        <dbReference type="Proteomes" id="UP000826271"/>
    </source>
</evidence>
<proteinExistence type="predicted"/>
<dbReference type="Proteomes" id="UP000826271">
    <property type="component" value="Unassembled WGS sequence"/>
</dbReference>
<dbReference type="FunFam" id="1.10.10.60:FF:000140">
    <property type="entry name" value="Myb transcription factor"/>
    <property type="match status" value="1"/>
</dbReference>
<reference evidence="10" key="1">
    <citation type="submission" date="2019-10" db="EMBL/GenBank/DDBJ databases">
        <authorList>
            <person name="Zhang R."/>
            <person name="Pan Y."/>
            <person name="Wang J."/>
            <person name="Ma R."/>
            <person name="Yu S."/>
        </authorList>
    </citation>
    <scope>NUCLEOTIDE SEQUENCE</scope>
    <source>
        <strain evidence="10">LA-IB0</strain>
        <tissue evidence="10">Leaf</tissue>
    </source>
</reference>
<feature type="region of interest" description="Disordered" evidence="7">
    <location>
        <begin position="119"/>
        <end position="155"/>
    </location>
</feature>
<dbReference type="SUPFAM" id="SSF46689">
    <property type="entry name" value="Homeodomain-like"/>
    <property type="match status" value="1"/>
</dbReference>
<dbReference type="InterPro" id="IPR051953">
    <property type="entry name" value="Plant_SW-associated_TFs"/>
</dbReference>
<evidence type="ECO:0000256" key="2">
    <source>
        <dbReference type="ARBA" id="ARBA00022737"/>
    </source>
</evidence>
<keyword evidence="3" id="KW-0805">Transcription regulation</keyword>
<dbReference type="SMART" id="SM00717">
    <property type="entry name" value="SANT"/>
    <property type="match status" value="2"/>
</dbReference>
<dbReference type="PANTHER" id="PTHR47997:SF76">
    <property type="entry name" value="OS07G0497500 PROTEIN"/>
    <property type="match status" value="1"/>
</dbReference>
<evidence type="ECO:0000256" key="3">
    <source>
        <dbReference type="ARBA" id="ARBA00023015"/>
    </source>
</evidence>
<keyword evidence="11" id="KW-1185">Reference proteome</keyword>
<dbReference type="CDD" id="cd00167">
    <property type="entry name" value="SANT"/>
    <property type="match status" value="2"/>
</dbReference>
<keyword evidence="4" id="KW-0238">DNA-binding</keyword>
<dbReference type="InterPro" id="IPR017930">
    <property type="entry name" value="Myb_dom"/>
</dbReference>
<organism evidence="10 11">
    <name type="scientific">Buddleja alternifolia</name>
    <dbReference type="NCBI Taxonomy" id="168488"/>
    <lineage>
        <taxon>Eukaryota</taxon>
        <taxon>Viridiplantae</taxon>
        <taxon>Streptophyta</taxon>
        <taxon>Embryophyta</taxon>
        <taxon>Tracheophyta</taxon>
        <taxon>Spermatophyta</taxon>
        <taxon>Magnoliopsida</taxon>
        <taxon>eudicotyledons</taxon>
        <taxon>Gunneridae</taxon>
        <taxon>Pentapetalae</taxon>
        <taxon>asterids</taxon>
        <taxon>lamiids</taxon>
        <taxon>Lamiales</taxon>
        <taxon>Scrophulariaceae</taxon>
        <taxon>Buddlejeae</taxon>
        <taxon>Buddleja</taxon>
    </lineage>
</organism>
<protein>
    <submittedName>
        <fullName evidence="10">Uncharacterized protein</fullName>
    </submittedName>
</protein>
<comment type="caution">
    <text evidence="10">The sequence shown here is derived from an EMBL/GenBank/DDBJ whole genome shotgun (WGS) entry which is preliminary data.</text>
</comment>
<feature type="domain" description="HTH myb-type" evidence="9">
    <location>
        <begin position="8"/>
        <end position="53"/>
    </location>
</feature>
<dbReference type="PROSITE" id="PS50090">
    <property type="entry name" value="MYB_LIKE"/>
    <property type="match status" value="2"/>
</dbReference>
<evidence type="ECO:0000256" key="1">
    <source>
        <dbReference type="ARBA" id="ARBA00004123"/>
    </source>
</evidence>
<dbReference type="GO" id="GO:0005634">
    <property type="term" value="C:nucleus"/>
    <property type="evidence" value="ECO:0007669"/>
    <property type="project" value="UniProtKB-SubCell"/>
</dbReference>
<evidence type="ECO:0000256" key="4">
    <source>
        <dbReference type="ARBA" id="ARBA00023125"/>
    </source>
</evidence>
<dbReference type="Gene3D" id="1.10.10.60">
    <property type="entry name" value="Homeodomain-like"/>
    <property type="match status" value="2"/>
</dbReference>
<dbReference type="Pfam" id="PF00249">
    <property type="entry name" value="Myb_DNA-binding"/>
    <property type="match status" value="2"/>
</dbReference>